<dbReference type="InterPro" id="IPR004603">
    <property type="entry name" value="DNA_mismatch_endonuc_vsr"/>
</dbReference>
<dbReference type="CDD" id="cd00221">
    <property type="entry name" value="Vsr"/>
    <property type="match status" value="1"/>
</dbReference>
<keyword evidence="9" id="KW-1185">Reference proteome</keyword>
<reference evidence="8 9" key="1">
    <citation type="submission" date="2017-09" db="EMBL/GenBank/DDBJ databases">
        <authorList>
            <person name="Ehlers B."/>
            <person name="Leendertz F.H."/>
        </authorList>
    </citation>
    <scope>NUCLEOTIDE SEQUENCE [LARGE SCALE GENOMIC DNA]</scope>
    <source>
        <strain evidence="8 9">CGMCC 1.05381</strain>
    </source>
</reference>
<dbReference type="Gene3D" id="3.40.960.10">
    <property type="entry name" value="VSR Endonuclease"/>
    <property type="match status" value="1"/>
</dbReference>
<dbReference type="EC" id="3.1.-.-" evidence="6"/>
<sequence length="136" mass="15635">MADVHSPEQRSRNMAGIRSANTKPELRLRRALHAQGFRYRLNSAKLPGKPDLVFPSRKKVIFVNGCFWHVHDCRYGQVVPATRPEFWAEKRNGTVGRDARKNSELEALGWQVHTVWECELRIPEQAIADAVQFLKS</sequence>
<accession>A0A2C8ZB27</accession>
<dbReference type="SUPFAM" id="SSF52980">
    <property type="entry name" value="Restriction endonuclease-like"/>
    <property type="match status" value="1"/>
</dbReference>
<keyword evidence="4 6" id="KW-0378">Hydrolase</keyword>
<evidence type="ECO:0000313" key="9">
    <source>
        <dbReference type="Proteomes" id="UP000219440"/>
    </source>
</evidence>
<evidence type="ECO:0000313" key="8">
    <source>
        <dbReference type="EMBL" id="SOE61368.1"/>
    </source>
</evidence>
<dbReference type="OrthoDB" id="9801520at2"/>
<gene>
    <name evidence="8" type="ORF">SAMN06296378_1253</name>
</gene>
<dbReference type="EMBL" id="OCST01000002">
    <property type="protein sequence ID" value="SOE61368.1"/>
    <property type="molecule type" value="Genomic_DNA"/>
</dbReference>
<dbReference type="Proteomes" id="UP000219440">
    <property type="component" value="Unassembled WGS sequence"/>
</dbReference>
<comment type="function">
    <text evidence="6">May nick specific sequences that contain T:G mispairs resulting from m5C-deamination.</text>
</comment>
<dbReference type="InterPro" id="IPR011335">
    <property type="entry name" value="Restrct_endonuc-II-like"/>
</dbReference>
<dbReference type="GO" id="GO:0006298">
    <property type="term" value="P:mismatch repair"/>
    <property type="evidence" value="ECO:0007669"/>
    <property type="project" value="UniProtKB-UniRule"/>
</dbReference>
<feature type="region of interest" description="Disordered" evidence="7">
    <location>
        <begin position="1"/>
        <end position="20"/>
    </location>
</feature>
<evidence type="ECO:0000256" key="3">
    <source>
        <dbReference type="ARBA" id="ARBA00022763"/>
    </source>
</evidence>
<proteinExistence type="inferred from homology"/>
<evidence type="ECO:0000256" key="2">
    <source>
        <dbReference type="ARBA" id="ARBA00022759"/>
    </source>
</evidence>
<dbReference type="NCBIfam" id="TIGR00632">
    <property type="entry name" value="vsr"/>
    <property type="match status" value="1"/>
</dbReference>
<protein>
    <recommendedName>
        <fullName evidence="6">Very short patch repair endonuclease</fullName>
        <ecNumber evidence="6">3.1.-.-</ecNumber>
    </recommendedName>
</protein>
<dbReference type="Pfam" id="PF03852">
    <property type="entry name" value="Vsr"/>
    <property type="match status" value="1"/>
</dbReference>
<dbReference type="GO" id="GO:0016787">
    <property type="term" value="F:hydrolase activity"/>
    <property type="evidence" value="ECO:0007669"/>
    <property type="project" value="UniProtKB-KW"/>
</dbReference>
<keyword evidence="3 6" id="KW-0227">DNA damage</keyword>
<dbReference type="PIRSF" id="PIRSF018267">
    <property type="entry name" value="VSR_endonuc"/>
    <property type="match status" value="1"/>
</dbReference>
<dbReference type="AlphaFoldDB" id="A0A2C8ZB27"/>
<evidence type="ECO:0000256" key="7">
    <source>
        <dbReference type="SAM" id="MobiDB-lite"/>
    </source>
</evidence>
<keyword evidence="1 6" id="KW-0540">Nuclease</keyword>
<organism evidence="8 9">
    <name type="scientific">Salinibacterium xinjiangense</name>
    <dbReference type="NCBI Taxonomy" id="386302"/>
    <lineage>
        <taxon>Bacteria</taxon>
        <taxon>Bacillati</taxon>
        <taxon>Actinomycetota</taxon>
        <taxon>Actinomycetes</taxon>
        <taxon>Micrococcales</taxon>
        <taxon>Microbacteriaceae</taxon>
        <taxon>Salinibacterium</taxon>
    </lineage>
</organism>
<dbReference type="GO" id="GO:0004519">
    <property type="term" value="F:endonuclease activity"/>
    <property type="evidence" value="ECO:0007669"/>
    <property type="project" value="UniProtKB-KW"/>
</dbReference>
<keyword evidence="2 6" id="KW-0255">Endonuclease</keyword>
<comment type="similarity">
    <text evidence="6">Belongs to the vsr family.</text>
</comment>
<feature type="compositionally biased region" description="Basic and acidic residues" evidence="7">
    <location>
        <begin position="1"/>
        <end position="11"/>
    </location>
</feature>
<evidence type="ECO:0000256" key="4">
    <source>
        <dbReference type="ARBA" id="ARBA00022801"/>
    </source>
</evidence>
<evidence type="ECO:0000256" key="1">
    <source>
        <dbReference type="ARBA" id="ARBA00022722"/>
    </source>
</evidence>
<name>A0A2C8ZB27_9MICO</name>
<keyword evidence="5 6" id="KW-0234">DNA repair</keyword>
<dbReference type="RefSeq" id="WP_097060357.1">
    <property type="nucleotide sequence ID" value="NZ_BMLC01000001.1"/>
</dbReference>
<evidence type="ECO:0000256" key="5">
    <source>
        <dbReference type="ARBA" id="ARBA00023204"/>
    </source>
</evidence>
<evidence type="ECO:0000256" key="6">
    <source>
        <dbReference type="PIRNR" id="PIRNR018267"/>
    </source>
</evidence>